<dbReference type="Proteomes" id="UP001148018">
    <property type="component" value="Unassembled WGS sequence"/>
</dbReference>
<feature type="compositionally biased region" description="Pro residues" evidence="12">
    <location>
        <begin position="719"/>
        <end position="729"/>
    </location>
</feature>
<feature type="compositionally biased region" description="Basic and acidic residues" evidence="12">
    <location>
        <begin position="738"/>
        <end position="756"/>
    </location>
</feature>
<organism evidence="13 14">
    <name type="scientific">Muraenolepis orangiensis</name>
    <name type="common">Patagonian moray cod</name>
    <dbReference type="NCBI Taxonomy" id="630683"/>
    <lineage>
        <taxon>Eukaryota</taxon>
        <taxon>Metazoa</taxon>
        <taxon>Chordata</taxon>
        <taxon>Craniata</taxon>
        <taxon>Vertebrata</taxon>
        <taxon>Euteleostomi</taxon>
        <taxon>Actinopterygii</taxon>
        <taxon>Neopterygii</taxon>
        <taxon>Teleostei</taxon>
        <taxon>Neoteleostei</taxon>
        <taxon>Acanthomorphata</taxon>
        <taxon>Zeiogadaria</taxon>
        <taxon>Gadariae</taxon>
        <taxon>Gadiformes</taxon>
        <taxon>Muraenolepidoidei</taxon>
        <taxon>Muraenolepididae</taxon>
        <taxon>Muraenolepis</taxon>
    </lineage>
</organism>
<feature type="binding site" evidence="8">
    <location>
        <begin position="116"/>
        <end position="117"/>
    </location>
    <ligand>
        <name>substrate</name>
    </ligand>
</feature>
<evidence type="ECO:0000256" key="1">
    <source>
        <dbReference type="ARBA" id="ARBA00000380"/>
    </source>
</evidence>
<dbReference type="EC" id="5.4.2.4" evidence="10"/>
<evidence type="ECO:0000313" key="13">
    <source>
        <dbReference type="EMBL" id="KAJ3595978.1"/>
    </source>
</evidence>
<dbReference type="GO" id="GO:0005516">
    <property type="term" value="F:calmodulin binding"/>
    <property type="evidence" value="ECO:0007669"/>
    <property type="project" value="InterPro"/>
</dbReference>
<dbReference type="PRINTS" id="PR01076">
    <property type="entry name" value="CALDESMON"/>
</dbReference>
<dbReference type="Gene3D" id="1.20.5.350">
    <property type="match status" value="1"/>
</dbReference>
<dbReference type="CDD" id="cd07067">
    <property type="entry name" value="HP_PGM_like"/>
    <property type="match status" value="1"/>
</dbReference>
<evidence type="ECO:0000313" key="14">
    <source>
        <dbReference type="Proteomes" id="UP001148018"/>
    </source>
</evidence>
<keyword evidence="14" id="KW-1185">Reference proteome</keyword>
<feature type="site" description="Transition state stabilizer" evidence="9">
    <location>
        <position position="188"/>
    </location>
</feature>
<dbReference type="InterPro" id="IPR001345">
    <property type="entry name" value="PG/BPGM_mutase_AS"/>
</dbReference>
<dbReference type="EC" id="5.4.2.11" evidence="10"/>
<keyword evidence="5" id="KW-0514">Muscle protein</keyword>
<dbReference type="GO" id="GO:0017022">
    <property type="term" value="F:myosin binding"/>
    <property type="evidence" value="ECO:0007669"/>
    <property type="project" value="InterPro"/>
</dbReference>
<evidence type="ECO:0000256" key="10">
    <source>
        <dbReference type="RuleBase" id="RU004511"/>
    </source>
</evidence>
<evidence type="ECO:0000256" key="9">
    <source>
        <dbReference type="PIRSR" id="PIRSR613078-3"/>
    </source>
</evidence>
<feature type="compositionally biased region" description="Basic and acidic residues" evidence="12">
    <location>
        <begin position="494"/>
        <end position="545"/>
    </location>
</feature>
<dbReference type="InterPro" id="IPR038077">
    <property type="entry name" value="Troponin_sf"/>
</dbReference>
<reference evidence="13" key="1">
    <citation type="submission" date="2022-07" db="EMBL/GenBank/DDBJ databases">
        <title>Chromosome-level genome of Muraenolepis orangiensis.</title>
        <authorList>
            <person name="Kim J."/>
        </authorList>
    </citation>
    <scope>NUCLEOTIDE SEQUENCE</scope>
    <source>
        <strain evidence="13">KU_S4_2022</strain>
        <tissue evidence="13">Muscle</tissue>
    </source>
</reference>
<feature type="binding site" evidence="8">
    <location>
        <begin position="89"/>
        <end position="92"/>
    </location>
    <ligand>
        <name>substrate</name>
    </ligand>
</feature>
<evidence type="ECO:0000256" key="7">
    <source>
        <dbReference type="PIRSR" id="PIRSR613078-1"/>
    </source>
</evidence>
<dbReference type="Pfam" id="PF00300">
    <property type="entry name" value="His_Phos_1"/>
    <property type="match status" value="2"/>
</dbReference>
<feature type="coiled-coil region" evidence="11">
    <location>
        <begin position="773"/>
        <end position="819"/>
    </location>
</feature>
<dbReference type="PANTHER" id="PTHR11931">
    <property type="entry name" value="PHOSPHOGLYCERATE MUTASE"/>
    <property type="match status" value="1"/>
</dbReference>
<feature type="binding site" evidence="8">
    <location>
        <position position="62"/>
    </location>
    <ligand>
        <name>substrate</name>
    </ligand>
</feature>
<dbReference type="NCBIfam" id="TIGR01258">
    <property type="entry name" value="pgm_1"/>
    <property type="match status" value="1"/>
</dbReference>
<evidence type="ECO:0000256" key="2">
    <source>
        <dbReference type="ARBA" id="ARBA00000505"/>
    </source>
</evidence>
<feature type="compositionally biased region" description="Basic and acidic residues" evidence="12">
    <location>
        <begin position="409"/>
        <end position="432"/>
    </location>
</feature>
<dbReference type="GO" id="GO:0004082">
    <property type="term" value="F:bisphosphoglycerate mutase activity"/>
    <property type="evidence" value="ECO:0007669"/>
    <property type="project" value="UniProtKB-EC"/>
</dbReference>
<evidence type="ECO:0000256" key="4">
    <source>
        <dbReference type="ARBA" id="ARBA00023152"/>
    </source>
</evidence>
<keyword evidence="11" id="KW-0175">Coiled coil</keyword>
<feature type="compositionally biased region" description="Low complexity" evidence="12">
    <location>
        <begin position="353"/>
        <end position="366"/>
    </location>
</feature>
<dbReference type="InterPro" id="IPR006017">
    <property type="entry name" value="Caldesmon"/>
</dbReference>
<sequence>MSKYKVVLLRHGEGEWNKENRFCSWVDQKLSTGGVREAQECGRLLREQGFAFDVVFTSLLSRSIHTAWLVLEAMRQEWVPLVKSWRLNERHYGALIGLNRAEMALNHGEQQVKVWRRSYDVTPPPIDPSHPYYLQIYNDRRYSTCDVSKEELPRAESLKQVLDRMLPYWDATVGPEIRSGRSVLISAHGNSCRALLKHLEGISDSDIANVTLPTGTPILLELDENLRSVKPRQLLGDQGMGNVFVGELQQKLRGIMDNDFDRRMELRRQRREQMRVEGERDKKTILVVATATAFFRSRHICNTGGVTNDDDEEAAREQRRRAREERKKLKDVEDSGAGAADVIHANSVTEMESSSNTTTTISTDDTVSTDDTDTTVSTDTITDPTDATTNANDATAEGGDADEQVLLDRLNKREERRQKRMQEAVERQKEFDPTITTNGTDAALEDQGTNQDTEEEEKEPKENAPQEELEPTKPQGGFPGLNHRNTDSTPSSRDGVRSPKAEDAERLEADRKLEELKRRRDDADSEELEKMKQKQQHAEAELEGLKKKREERRKVLEEEERQKKQQLADKKAKEQKKKQLDESADSKPVFAVSPKGSAKIGEKADFLTKSAQKSSVKASHTPIFSKIGNRLEQYNSAIQGNKDAPAKPSKAPMVDIPSGGARSMKSMWEKGNVSNPPDSQTPPKKDTAGVKVGVSGRANSWMAKPAEADKAAPTAQPDNPQPEPTPPAAKTPIAAKTPEAKPADIGNKRGLWETKKSATPAKDIHRKRQDKDLAELQSLIEAHFVQRKKEEEELITLVNRIEKRRTERSEQQRVRAEREKERQIRLADDDLKKKKVLTSMTHQKKPLNIDHLNEDKLKEKASEMWQLMMDLEANKFDLTEKFKRQKYDVSHRMHNPGKMS</sequence>
<dbReference type="SMART" id="SM00855">
    <property type="entry name" value="PGAM"/>
    <property type="match status" value="1"/>
</dbReference>
<comment type="similarity">
    <text evidence="3 10">Belongs to the phosphoglycerate mutase family. BPG-dependent PGAM subfamily.</text>
</comment>
<feature type="active site" description="Tele-phosphohistidine intermediate" evidence="7">
    <location>
        <position position="11"/>
    </location>
</feature>
<dbReference type="InterPro" id="IPR013078">
    <property type="entry name" value="His_Pase_superF_clade-1"/>
</dbReference>
<feature type="binding site" evidence="8">
    <location>
        <begin position="189"/>
        <end position="190"/>
    </location>
    <ligand>
        <name>substrate</name>
    </ligand>
</feature>
<evidence type="ECO:0000256" key="6">
    <source>
        <dbReference type="ARBA" id="ARBA00023235"/>
    </source>
</evidence>
<accession>A0A9Q0IFD9</accession>
<keyword evidence="4 10" id="KW-0324">Glycolysis</keyword>
<dbReference type="OrthoDB" id="9908857at2759"/>
<proteinExistence type="inferred from homology"/>
<evidence type="ECO:0000256" key="5">
    <source>
        <dbReference type="ARBA" id="ARBA00023179"/>
    </source>
</evidence>
<dbReference type="Gene3D" id="3.40.50.1240">
    <property type="entry name" value="Phosphoglycerate mutase-like"/>
    <property type="match status" value="1"/>
</dbReference>
<comment type="caution">
    <text evidence="13">The sequence shown here is derived from an EMBL/GenBank/DDBJ whole genome shotgun (WGS) entry which is preliminary data.</text>
</comment>
<feature type="compositionally biased region" description="Basic and acidic residues" evidence="12">
    <location>
        <begin position="322"/>
        <end position="333"/>
    </location>
</feature>
<gene>
    <name evidence="13" type="ORF">NHX12_002387</name>
</gene>
<feature type="region of interest" description="Disordered" evidence="12">
    <location>
        <begin position="301"/>
        <end position="603"/>
    </location>
</feature>
<feature type="binding site" evidence="8">
    <location>
        <begin position="10"/>
        <end position="17"/>
    </location>
    <ligand>
        <name>substrate</name>
    </ligand>
</feature>
<dbReference type="GO" id="GO:0004619">
    <property type="term" value="F:phosphoglycerate mutase activity"/>
    <property type="evidence" value="ECO:0007669"/>
    <property type="project" value="UniProtKB-EC"/>
</dbReference>
<dbReference type="HAMAP" id="MF_01039">
    <property type="entry name" value="PGAM_GpmA"/>
    <property type="match status" value="1"/>
</dbReference>
<feature type="active site" description="Proton donor/acceptor" evidence="7">
    <location>
        <position position="89"/>
    </location>
</feature>
<dbReference type="GO" id="GO:0003779">
    <property type="term" value="F:actin binding"/>
    <property type="evidence" value="ECO:0007669"/>
    <property type="project" value="InterPro"/>
</dbReference>
<dbReference type="SUPFAM" id="SSF53254">
    <property type="entry name" value="Phosphoglycerate mutase-like"/>
    <property type="match status" value="1"/>
</dbReference>
<dbReference type="AlphaFoldDB" id="A0A9Q0IFD9"/>
<keyword evidence="6 10" id="KW-0413">Isomerase</keyword>
<dbReference type="GO" id="GO:0005861">
    <property type="term" value="C:troponin complex"/>
    <property type="evidence" value="ECO:0007669"/>
    <property type="project" value="InterPro"/>
</dbReference>
<dbReference type="InterPro" id="IPR029033">
    <property type="entry name" value="His_PPase_superfam"/>
</dbReference>
<dbReference type="GO" id="GO:0006936">
    <property type="term" value="P:muscle contraction"/>
    <property type="evidence" value="ECO:0007669"/>
    <property type="project" value="InterPro"/>
</dbReference>
<comment type="catalytic activity">
    <reaction evidence="1 10">
        <text>(2R)-2-phosphoglycerate = (2R)-3-phosphoglycerate</text>
        <dbReference type="Rhea" id="RHEA:15901"/>
        <dbReference type="ChEBI" id="CHEBI:58272"/>
        <dbReference type="ChEBI" id="CHEBI:58289"/>
        <dbReference type="EC" id="5.4.2.11"/>
    </reaction>
</comment>
<dbReference type="SUPFAM" id="SSF90250">
    <property type="entry name" value="Troponin coil-coiled subunits"/>
    <property type="match status" value="1"/>
</dbReference>
<dbReference type="InterPro" id="IPR001978">
    <property type="entry name" value="Troponin"/>
</dbReference>
<dbReference type="EMBL" id="JANIIK010000110">
    <property type="protein sequence ID" value="KAJ3595978.1"/>
    <property type="molecule type" value="Genomic_DNA"/>
</dbReference>
<feature type="compositionally biased region" description="Polar residues" evidence="12">
    <location>
        <begin position="672"/>
        <end position="682"/>
    </location>
</feature>
<dbReference type="Pfam" id="PF00992">
    <property type="entry name" value="Troponin"/>
    <property type="match status" value="1"/>
</dbReference>
<feature type="compositionally biased region" description="Low complexity" evidence="12">
    <location>
        <begin position="374"/>
        <end position="396"/>
    </location>
</feature>
<feature type="compositionally biased region" description="Basic and acidic residues" evidence="12">
    <location>
        <begin position="552"/>
        <end position="585"/>
    </location>
</feature>
<evidence type="ECO:0000256" key="8">
    <source>
        <dbReference type="PIRSR" id="PIRSR613078-2"/>
    </source>
</evidence>
<dbReference type="InterPro" id="IPR006018">
    <property type="entry name" value="Caldesmon_LSP"/>
</dbReference>
<feature type="region of interest" description="Disordered" evidence="12">
    <location>
        <begin position="635"/>
        <end position="769"/>
    </location>
</feature>
<dbReference type="Pfam" id="PF02029">
    <property type="entry name" value="Caldesmon"/>
    <property type="match status" value="1"/>
</dbReference>
<evidence type="ECO:0000256" key="3">
    <source>
        <dbReference type="ARBA" id="ARBA00006717"/>
    </source>
</evidence>
<evidence type="ECO:0000256" key="11">
    <source>
        <dbReference type="SAM" id="Coils"/>
    </source>
</evidence>
<evidence type="ECO:0000256" key="12">
    <source>
        <dbReference type="SAM" id="MobiDB-lite"/>
    </source>
</evidence>
<protein>
    <recommendedName>
        <fullName evidence="10">Phosphoglycerate mutase</fullName>
        <ecNumber evidence="10">5.4.2.11</ecNumber>
        <ecNumber evidence="10">5.4.2.4</ecNumber>
    </recommendedName>
</protein>
<dbReference type="PROSITE" id="PS00175">
    <property type="entry name" value="PG_MUTASE"/>
    <property type="match status" value="1"/>
</dbReference>
<dbReference type="GO" id="GO:0006096">
    <property type="term" value="P:glycolytic process"/>
    <property type="evidence" value="ECO:0007669"/>
    <property type="project" value="UniProtKB-KW"/>
</dbReference>
<comment type="catalytic activity">
    <reaction evidence="2 10">
        <text>(2R)-3-phospho-glyceroyl phosphate = (2R)-2,3-bisphosphoglycerate + H(+)</text>
        <dbReference type="Rhea" id="RHEA:17765"/>
        <dbReference type="ChEBI" id="CHEBI:15378"/>
        <dbReference type="ChEBI" id="CHEBI:57604"/>
        <dbReference type="ChEBI" id="CHEBI:58248"/>
        <dbReference type="EC" id="5.4.2.4"/>
    </reaction>
</comment>
<name>A0A9Q0IFD9_9TELE</name>
<dbReference type="FunFam" id="3.40.50.1240:FF:000003">
    <property type="entry name" value="2,3-bisphosphoglycerate-dependent phosphoglycerate mutase"/>
    <property type="match status" value="1"/>
</dbReference>
<dbReference type="InterPro" id="IPR005952">
    <property type="entry name" value="Phosphogly_mut1"/>
</dbReference>